<dbReference type="Gene3D" id="3.30.730.10">
    <property type="entry name" value="AP2/ERF domain"/>
    <property type="match status" value="1"/>
</dbReference>
<dbReference type="PANTHER" id="PTHR31190">
    <property type="entry name" value="DNA-BINDING DOMAIN"/>
    <property type="match status" value="1"/>
</dbReference>
<dbReference type="AlphaFoldDB" id="A0ABD2YMH9"/>
<dbReference type="SUPFAM" id="SSF54171">
    <property type="entry name" value="DNA-binding domain"/>
    <property type="match status" value="1"/>
</dbReference>
<evidence type="ECO:0000256" key="2">
    <source>
        <dbReference type="ARBA" id="ARBA00022821"/>
    </source>
</evidence>
<evidence type="ECO:0000259" key="8">
    <source>
        <dbReference type="PROSITE" id="PS51032"/>
    </source>
</evidence>
<comment type="caution">
    <text evidence="9">The sequence shown here is derived from an EMBL/GenBank/DDBJ whole genome shotgun (WGS) entry which is preliminary data.</text>
</comment>
<evidence type="ECO:0000256" key="6">
    <source>
        <dbReference type="ARBA" id="ARBA00023242"/>
    </source>
</evidence>
<accession>A0ABD2YMH9</accession>
<dbReference type="PRINTS" id="PR00367">
    <property type="entry name" value="ETHRSPELEMNT"/>
</dbReference>
<evidence type="ECO:0000256" key="1">
    <source>
        <dbReference type="ARBA" id="ARBA00004123"/>
    </source>
</evidence>
<feature type="domain" description="AP2/ERF" evidence="8">
    <location>
        <begin position="79"/>
        <end position="136"/>
    </location>
</feature>
<dbReference type="InterPro" id="IPR001471">
    <property type="entry name" value="AP2/ERF_dom"/>
</dbReference>
<evidence type="ECO:0000256" key="5">
    <source>
        <dbReference type="ARBA" id="ARBA00023163"/>
    </source>
</evidence>
<dbReference type="Proteomes" id="UP001630127">
    <property type="component" value="Unassembled WGS sequence"/>
</dbReference>
<dbReference type="EMBL" id="JBJUIK010000013">
    <property type="protein sequence ID" value="KAL3508126.1"/>
    <property type="molecule type" value="Genomic_DNA"/>
</dbReference>
<gene>
    <name evidence="9" type="ORF">ACH5RR_033508</name>
</gene>
<dbReference type="SMART" id="SM00380">
    <property type="entry name" value="AP2"/>
    <property type="match status" value="1"/>
</dbReference>
<evidence type="ECO:0000256" key="4">
    <source>
        <dbReference type="ARBA" id="ARBA00023125"/>
    </source>
</evidence>
<name>A0ABD2YMH9_9GENT</name>
<evidence type="ECO:0000256" key="3">
    <source>
        <dbReference type="ARBA" id="ARBA00023015"/>
    </source>
</evidence>
<keyword evidence="3" id="KW-0805">Transcription regulation</keyword>
<dbReference type="GO" id="GO:0006952">
    <property type="term" value="P:defense response"/>
    <property type="evidence" value="ECO:0007669"/>
    <property type="project" value="UniProtKB-KW"/>
</dbReference>
<evidence type="ECO:0000313" key="9">
    <source>
        <dbReference type="EMBL" id="KAL3508126.1"/>
    </source>
</evidence>
<dbReference type="FunFam" id="3.30.730.10:FF:000001">
    <property type="entry name" value="Ethylene-responsive transcription factor 2"/>
    <property type="match status" value="1"/>
</dbReference>
<feature type="region of interest" description="Disordered" evidence="7">
    <location>
        <begin position="136"/>
        <end position="156"/>
    </location>
</feature>
<dbReference type="GO" id="GO:0003677">
    <property type="term" value="F:DNA binding"/>
    <property type="evidence" value="ECO:0007669"/>
    <property type="project" value="UniProtKB-KW"/>
</dbReference>
<keyword evidence="2" id="KW-0611">Plant defense</keyword>
<dbReference type="CDD" id="cd00018">
    <property type="entry name" value="AP2"/>
    <property type="match status" value="1"/>
</dbReference>
<reference evidence="9 10" key="1">
    <citation type="submission" date="2024-11" db="EMBL/GenBank/DDBJ databases">
        <title>A near-complete genome assembly of Cinchona calisaya.</title>
        <authorList>
            <person name="Lian D.C."/>
            <person name="Zhao X.W."/>
            <person name="Wei L."/>
        </authorList>
    </citation>
    <scope>NUCLEOTIDE SEQUENCE [LARGE SCALE GENOMIC DNA]</scope>
    <source>
        <tissue evidence="9">Nenye</tissue>
    </source>
</reference>
<keyword evidence="5" id="KW-0804">Transcription</keyword>
<organism evidence="9 10">
    <name type="scientific">Cinchona calisaya</name>
    <dbReference type="NCBI Taxonomy" id="153742"/>
    <lineage>
        <taxon>Eukaryota</taxon>
        <taxon>Viridiplantae</taxon>
        <taxon>Streptophyta</taxon>
        <taxon>Embryophyta</taxon>
        <taxon>Tracheophyta</taxon>
        <taxon>Spermatophyta</taxon>
        <taxon>Magnoliopsida</taxon>
        <taxon>eudicotyledons</taxon>
        <taxon>Gunneridae</taxon>
        <taxon>Pentapetalae</taxon>
        <taxon>asterids</taxon>
        <taxon>lamiids</taxon>
        <taxon>Gentianales</taxon>
        <taxon>Rubiaceae</taxon>
        <taxon>Cinchonoideae</taxon>
        <taxon>Cinchoneae</taxon>
        <taxon>Cinchona</taxon>
    </lineage>
</organism>
<dbReference type="GO" id="GO:0005634">
    <property type="term" value="C:nucleus"/>
    <property type="evidence" value="ECO:0007669"/>
    <property type="project" value="UniProtKB-SubCell"/>
</dbReference>
<keyword evidence="10" id="KW-1185">Reference proteome</keyword>
<dbReference type="InterPro" id="IPR036955">
    <property type="entry name" value="AP2/ERF_dom_sf"/>
</dbReference>
<feature type="region of interest" description="Disordered" evidence="7">
    <location>
        <begin position="39"/>
        <end position="80"/>
    </location>
</feature>
<dbReference type="PANTHER" id="PTHR31190:SF142">
    <property type="entry name" value="ETHYLENE-RESPONSIVE TRANSCRIPTION FACTOR RAP2-3"/>
    <property type="match status" value="1"/>
</dbReference>
<keyword evidence="6" id="KW-0539">Nucleus</keyword>
<dbReference type="Pfam" id="PF00847">
    <property type="entry name" value="AP2"/>
    <property type="match status" value="1"/>
</dbReference>
<feature type="compositionally biased region" description="Basic residues" evidence="7">
    <location>
        <begin position="71"/>
        <end position="80"/>
    </location>
</feature>
<protein>
    <recommendedName>
        <fullName evidence="8">AP2/ERF domain-containing protein</fullName>
    </recommendedName>
</protein>
<dbReference type="PROSITE" id="PS51032">
    <property type="entry name" value="AP2_ERF"/>
    <property type="match status" value="1"/>
</dbReference>
<dbReference type="InterPro" id="IPR016177">
    <property type="entry name" value="DNA-bd_dom_sf"/>
</dbReference>
<evidence type="ECO:0000256" key="7">
    <source>
        <dbReference type="SAM" id="MobiDB-lite"/>
    </source>
</evidence>
<evidence type="ECO:0000313" key="10">
    <source>
        <dbReference type="Proteomes" id="UP001630127"/>
    </source>
</evidence>
<proteinExistence type="predicted"/>
<sequence>MCGGAIISEEFPINRARKLTTKELWAEFDTLSQFWGFDPSGQAAPDTKNTYNNKQPKKRGASAQKADHKINQKKPRKNKYRGIRQRPWGKWAAEIRDPQKGVRVWLGTFNTAEEAARAYDDAAKRIRGDKAKLNFVADDHKPPTPPQQQQQPPAAKRLRVIPEPPAYYPRPLEILESIGPTPPPIMVSAGFQADQPNYYPTQVMPAADQEYDQFGDQLSSLESFLGLEPEITTTVAAAAAPTTSQFGRIMESDSVDFWMMDDLIPTPQQHNNMIY</sequence>
<keyword evidence="4" id="KW-0238">DNA-binding</keyword>
<comment type="subcellular location">
    <subcellularLocation>
        <location evidence="1">Nucleus</location>
    </subcellularLocation>
</comment>
<dbReference type="InterPro" id="IPR044808">
    <property type="entry name" value="ERF_plant"/>
</dbReference>